<organism evidence="2 3">
    <name type="scientific">Methanoculleus receptaculi</name>
    <dbReference type="NCBI Taxonomy" id="394967"/>
    <lineage>
        <taxon>Archaea</taxon>
        <taxon>Methanobacteriati</taxon>
        <taxon>Methanobacteriota</taxon>
        <taxon>Stenosarchaea group</taxon>
        <taxon>Methanomicrobia</taxon>
        <taxon>Methanomicrobiales</taxon>
        <taxon>Methanomicrobiaceae</taxon>
        <taxon>Methanoculleus</taxon>
    </lineage>
</organism>
<dbReference type="GeneID" id="85731594"/>
<dbReference type="PANTHER" id="PTHR35337">
    <property type="entry name" value="SLR1478 PROTEIN"/>
    <property type="match status" value="1"/>
</dbReference>
<dbReference type="Pfam" id="PF01944">
    <property type="entry name" value="SpoIIM"/>
    <property type="match status" value="1"/>
</dbReference>
<dbReference type="AlphaFoldDB" id="A0AAX4FV16"/>
<keyword evidence="1" id="KW-0472">Membrane</keyword>
<protein>
    <submittedName>
        <fullName evidence="2">Stage II sporulation protein M</fullName>
    </submittedName>
</protein>
<feature type="transmembrane region" description="Helical" evidence="1">
    <location>
        <begin position="160"/>
        <end position="184"/>
    </location>
</feature>
<dbReference type="InterPro" id="IPR002798">
    <property type="entry name" value="SpoIIM-like"/>
</dbReference>
<evidence type="ECO:0000256" key="1">
    <source>
        <dbReference type="SAM" id="Phobius"/>
    </source>
</evidence>
<feature type="transmembrane region" description="Helical" evidence="1">
    <location>
        <begin position="12"/>
        <end position="34"/>
    </location>
</feature>
<feature type="transmembrane region" description="Helical" evidence="1">
    <location>
        <begin position="71"/>
        <end position="95"/>
    </location>
</feature>
<dbReference type="PANTHER" id="PTHR35337:SF1">
    <property type="entry name" value="SLR1478 PROTEIN"/>
    <property type="match status" value="1"/>
</dbReference>
<evidence type="ECO:0000313" key="2">
    <source>
        <dbReference type="EMBL" id="WOX57771.1"/>
    </source>
</evidence>
<keyword evidence="3" id="KW-1185">Reference proteome</keyword>
<evidence type="ECO:0000313" key="3">
    <source>
        <dbReference type="Proteomes" id="UP001305652"/>
    </source>
</evidence>
<name>A0AAX4FV16_9EURY</name>
<feature type="transmembrane region" description="Helical" evidence="1">
    <location>
        <begin position="107"/>
        <end position="140"/>
    </location>
</feature>
<dbReference type="EMBL" id="CP137642">
    <property type="protein sequence ID" value="WOX57771.1"/>
    <property type="molecule type" value="Genomic_DNA"/>
</dbReference>
<proteinExistence type="predicted"/>
<accession>A0AAX4FV16</accession>
<reference evidence="2 3" key="1">
    <citation type="submission" date="2023-10" db="EMBL/GenBank/DDBJ databases">
        <title>The complete genome sequence of Methanoculleus receptaculi DSM 18860.</title>
        <authorList>
            <person name="Lai S.-J."/>
            <person name="You Y.-T."/>
            <person name="Chen S.-C."/>
        </authorList>
    </citation>
    <scope>NUCLEOTIDE SEQUENCE [LARGE SCALE GENOMIC DNA]</scope>
    <source>
        <strain evidence="2 3">DSM 18860</strain>
    </source>
</reference>
<dbReference type="RefSeq" id="WP_318621504.1">
    <property type="nucleotide sequence ID" value="NZ_CP137642.1"/>
</dbReference>
<keyword evidence="1" id="KW-0812">Transmembrane</keyword>
<gene>
    <name evidence="2" type="ORF">R6Y96_00515</name>
</gene>
<dbReference type="Proteomes" id="UP001305652">
    <property type="component" value="Chromosome"/>
</dbReference>
<sequence length="188" mass="19504">MSENSLTRATIFAAVFFAVSIAIGAGFVVLNPGFGDEVLSLFNEQVVGQILSDSLAVLAFRIFLNNLSTCLLLFLGGASLGLVTMLIISVNGLLIGVVTELVRSQQGALYVVAALVPHGIFEIPAVLISGGLGFLLARALIAEWHGAGDAAAEALSLARLFLRVVIPLLAVAAVVEAFITPAILSMIT</sequence>
<keyword evidence="1" id="KW-1133">Transmembrane helix</keyword>
<dbReference type="KEGG" id="mrc:R6Y96_00515"/>